<comment type="caution">
    <text evidence="2">The sequence shown here is derived from an EMBL/GenBank/DDBJ whole genome shotgun (WGS) entry which is preliminary data.</text>
</comment>
<dbReference type="Proteomes" id="UP000233343">
    <property type="component" value="Unassembled WGS sequence"/>
</dbReference>
<feature type="region of interest" description="Disordered" evidence="1">
    <location>
        <begin position="1"/>
        <end position="20"/>
    </location>
</feature>
<evidence type="ECO:0000313" key="3">
    <source>
        <dbReference type="Proteomes" id="UP000233343"/>
    </source>
</evidence>
<protein>
    <submittedName>
        <fullName evidence="2">Uncharacterized protein</fullName>
    </submittedName>
</protein>
<dbReference type="EMBL" id="PISD01000081">
    <property type="protein sequence ID" value="PKG26028.1"/>
    <property type="molecule type" value="Genomic_DNA"/>
</dbReference>
<dbReference type="AlphaFoldDB" id="A0A2N0Z934"/>
<proteinExistence type="predicted"/>
<evidence type="ECO:0000256" key="1">
    <source>
        <dbReference type="SAM" id="MobiDB-lite"/>
    </source>
</evidence>
<keyword evidence="3" id="KW-1185">Reference proteome</keyword>
<name>A0A2N0Z934_9BACI</name>
<dbReference type="RefSeq" id="WP_101226453.1">
    <property type="nucleotide sequence ID" value="NZ_JBDLOW010000039.1"/>
</dbReference>
<evidence type="ECO:0000313" key="2">
    <source>
        <dbReference type="EMBL" id="PKG26028.1"/>
    </source>
</evidence>
<gene>
    <name evidence="2" type="ORF">CWS20_26185</name>
</gene>
<accession>A0A2N0Z934</accession>
<reference evidence="2 3" key="1">
    <citation type="journal article" date="2010" name="Int. J. Syst. Evol. Microbiol.">
        <title>Bacillus horneckiae sp. nov., isolated from a spacecraft-assembly clean room.</title>
        <authorList>
            <person name="Vaishampayan P."/>
            <person name="Probst A."/>
            <person name="Krishnamurthi S."/>
            <person name="Ghosh S."/>
            <person name="Osman S."/>
            <person name="McDowall A."/>
            <person name="Ruckmani A."/>
            <person name="Mayilraj S."/>
            <person name="Venkateswaran K."/>
        </authorList>
    </citation>
    <scope>NUCLEOTIDE SEQUENCE [LARGE SCALE GENOMIC DNA]</scope>
    <source>
        <strain evidence="3">1PO1SC</strain>
    </source>
</reference>
<sequence>MAPKPNRGATGNRVAKNTAKTEKYVVSPDVKISSQSSSTKPLGPVLNFLTSLWLAIMLG</sequence>
<organism evidence="2 3">
    <name type="scientific">Cytobacillus horneckiae</name>
    <dbReference type="NCBI Taxonomy" id="549687"/>
    <lineage>
        <taxon>Bacteria</taxon>
        <taxon>Bacillati</taxon>
        <taxon>Bacillota</taxon>
        <taxon>Bacilli</taxon>
        <taxon>Bacillales</taxon>
        <taxon>Bacillaceae</taxon>
        <taxon>Cytobacillus</taxon>
    </lineage>
</organism>